<feature type="compositionally biased region" description="Basic residues" evidence="4">
    <location>
        <begin position="46"/>
        <end position="56"/>
    </location>
</feature>
<comment type="similarity">
    <text evidence="1">Belongs to the SEC6 family.</text>
</comment>
<dbReference type="PANTHER" id="PTHR21292">
    <property type="entry name" value="EXOCYST COMPLEX COMPONENT SEC6-RELATED"/>
    <property type="match status" value="1"/>
</dbReference>
<dbReference type="GO" id="GO:0006887">
    <property type="term" value="P:exocytosis"/>
    <property type="evidence" value="ECO:0007669"/>
    <property type="project" value="UniProtKB-KW"/>
</dbReference>
<evidence type="ECO:0000313" key="6">
    <source>
        <dbReference type="WBParaSite" id="nRc.2.0.1.t47818-RA"/>
    </source>
</evidence>
<dbReference type="OMA" id="MNIGPKT"/>
<evidence type="ECO:0000256" key="1">
    <source>
        <dbReference type="ARBA" id="ARBA00009447"/>
    </source>
</evidence>
<feature type="region of interest" description="Disordered" evidence="4">
    <location>
        <begin position="26"/>
        <end position="67"/>
    </location>
</feature>
<dbReference type="GO" id="GO:0000145">
    <property type="term" value="C:exocyst"/>
    <property type="evidence" value="ECO:0007669"/>
    <property type="project" value="InterPro"/>
</dbReference>
<keyword evidence="3" id="KW-0268">Exocytosis</keyword>
<dbReference type="AlphaFoldDB" id="A0A915LBU3"/>
<dbReference type="GO" id="GO:0051601">
    <property type="term" value="P:exocyst localization"/>
    <property type="evidence" value="ECO:0007669"/>
    <property type="project" value="TreeGrafter"/>
</dbReference>
<organism evidence="5 6">
    <name type="scientific">Romanomermis culicivorax</name>
    <name type="common">Nematode worm</name>
    <dbReference type="NCBI Taxonomy" id="13658"/>
    <lineage>
        <taxon>Eukaryota</taxon>
        <taxon>Metazoa</taxon>
        <taxon>Ecdysozoa</taxon>
        <taxon>Nematoda</taxon>
        <taxon>Enoplea</taxon>
        <taxon>Dorylaimia</taxon>
        <taxon>Mermithida</taxon>
        <taxon>Mermithoidea</taxon>
        <taxon>Mermithidae</taxon>
        <taxon>Romanomermis</taxon>
    </lineage>
</organism>
<proteinExistence type="inferred from homology"/>
<name>A0A915LBU3_ROMCU</name>
<keyword evidence="2" id="KW-0813">Transport</keyword>
<dbReference type="PANTHER" id="PTHR21292:SF1">
    <property type="entry name" value="EXOCYST COMPLEX COMPONENT 3"/>
    <property type="match status" value="1"/>
</dbReference>
<accession>A0A915LBU3</accession>
<dbReference type="Gene3D" id="1.10.357.70">
    <property type="entry name" value="Exocyst complex component Sec6, C-terminal domain"/>
    <property type="match status" value="1"/>
</dbReference>
<dbReference type="Proteomes" id="UP000887565">
    <property type="component" value="Unplaced"/>
</dbReference>
<protein>
    <submittedName>
        <fullName evidence="6">Exocyst complex component Sec6</fullName>
    </submittedName>
</protein>
<evidence type="ECO:0000313" key="5">
    <source>
        <dbReference type="Proteomes" id="UP000887565"/>
    </source>
</evidence>
<evidence type="ECO:0000256" key="2">
    <source>
        <dbReference type="ARBA" id="ARBA00022448"/>
    </source>
</evidence>
<evidence type="ECO:0000256" key="3">
    <source>
        <dbReference type="ARBA" id="ARBA00022483"/>
    </source>
</evidence>
<evidence type="ECO:0000256" key="4">
    <source>
        <dbReference type="SAM" id="MobiDB-lite"/>
    </source>
</evidence>
<feature type="compositionally biased region" description="Basic and acidic residues" evidence="4">
    <location>
        <begin position="57"/>
        <end position="66"/>
    </location>
</feature>
<dbReference type="Gene3D" id="1.10.357.50">
    <property type="match status" value="1"/>
</dbReference>
<dbReference type="Pfam" id="PF06046">
    <property type="entry name" value="Sec6"/>
    <property type="match status" value="1"/>
</dbReference>
<feature type="compositionally biased region" description="Basic and acidic residues" evidence="4">
    <location>
        <begin position="26"/>
        <end position="39"/>
    </location>
</feature>
<keyword evidence="5" id="KW-1185">Reference proteome</keyword>
<dbReference type="GO" id="GO:0000149">
    <property type="term" value="F:SNARE binding"/>
    <property type="evidence" value="ECO:0007669"/>
    <property type="project" value="TreeGrafter"/>
</dbReference>
<sequence>MEARLREQAEREIERQKEIFLKQLMEQKARDSGHTDDQIKWLGRQKIARKANRAKKREGQDVKEISDSEGDQAMSAMLMDSKFIGSMTLLTHSTKSKTKSMRMSQRPGNSSSMSQAQLMAFTMKVPSKMTTSQAAVDAMLKTAVQSQLEGVRIGLGQLQAAKDDIKVISNCFDDICVQLKEFTSLNDKLKLLKEESERHSQCAAAMDNLKTIYDIQSTIVKTFDELRQGKLLDAHKHLMDLELARDDVMLEVYKMQSNSEYDLNIMKAYFTDIDKIGQEMSKQLVYVFSRTLEAIRGSDPGPQQLVSALRIVEREERIDKFCDDRFKATGFLPVGRRRSWRDLCLNALKMLTRDRIEKNLMEDRNVNKQWMARFLELCRLSIPQDLRVIKSGCESCFPPEWNIYQRMIEYYHSALVDKFRELAGETKEKNEIIQLLSWLRVYASPEMLGHPYLGIDVDKLLVDEPLLSRRTIGELVSKFVELTECDLKEWLEKALTQEKDAWYAEHLPDGDASGFYYTSLPSILFPMIEDQVQLAKEINPEIIPHIVMVNVDELVTFTGRYRDAMQAYKNKHFEDRSRFRTFTKIMISIANDCHTCFESSERVKTHIRIAVESDEVTVQSPRASISSVRQHLLNKIDVLKQRWNQNCLAAVAFLLDEIYADLSNHLEDILTRKWYMPSSTLDTICATVEDYFEDHKHLKPTLLNSLLTDLQSRIVREYVKGAESRRISFKDVDERRKCAEQLNNEADRIRIIFERLAKKAETNDQFEIITDVIPAMAEVVKLRDKSLLSLELSTFVRKFPDVTCDQLSGLLMMREDVNRLEAPRLAQEILDQNKFKPKETGPHSKLFK</sequence>
<dbReference type="InterPro" id="IPR010326">
    <property type="entry name" value="EXOC3/Sec6"/>
</dbReference>
<reference evidence="6" key="1">
    <citation type="submission" date="2022-11" db="UniProtKB">
        <authorList>
            <consortium name="WormBaseParasite"/>
        </authorList>
    </citation>
    <scope>IDENTIFICATION</scope>
</reference>
<dbReference type="InterPro" id="IPR042532">
    <property type="entry name" value="EXOC3/Sec6_C"/>
</dbReference>
<dbReference type="WBParaSite" id="nRc.2.0.1.t47818-RA">
    <property type="protein sequence ID" value="nRc.2.0.1.t47818-RA"/>
    <property type="gene ID" value="nRc.2.0.1.g47818"/>
</dbReference>